<proteinExistence type="predicted"/>
<dbReference type="PRINTS" id="PR00344">
    <property type="entry name" value="BCTRLSENSOR"/>
</dbReference>
<dbReference type="Pfam" id="PF00512">
    <property type="entry name" value="HisKA"/>
    <property type="match status" value="1"/>
</dbReference>
<dbReference type="Gene3D" id="3.30.450.40">
    <property type="match status" value="1"/>
</dbReference>
<dbReference type="SUPFAM" id="SSF47384">
    <property type="entry name" value="Homodimeric domain of signal transducing histidine kinase"/>
    <property type="match status" value="1"/>
</dbReference>
<dbReference type="InterPro" id="IPR015943">
    <property type="entry name" value="WD40/YVTN_repeat-like_dom_sf"/>
</dbReference>
<evidence type="ECO:0000256" key="4">
    <source>
        <dbReference type="SAM" id="Coils"/>
    </source>
</evidence>
<dbReference type="InterPro" id="IPR003661">
    <property type="entry name" value="HisK_dim/P_dom"/>
</dbReference>
<dbReference type="SMART" id="SM00387">
    <property type="entry name" value="HATPase_c"/>
    <property type="match status" value="1"/>
</dbReference>
<dbReference type="PANTHER" id="PTHR43547">
    <property type="entry name" value="TWO-COMPONENT HISTIDINE KINASE"/>
    <property type="match status" value="1"/>
</dbReference>
<evidence type="ECO:0000313" key="7">
    <source>
        <dbReference type="Proteomes" id="UP000623301"/>
    </source>
</evidence>
<dbReference type="CDD" id="cd00082">
    <property type="entry name" value="HisKA"/>
    <property type="match status" value="1"/>
</dbReference>
<evidence type="ECO:0000256" key="1">
    <source>
        <dbReference type="ARBA" id="ARBA00000085"/>
    </source>
</evidence>
<dbReference type="InterPro" id="IPR036890">
    <property type="entry name" value="HATPase_C_sf"/>
</dbReference>
<dbReference type="InterPro" id="IPR036097">
    <property type="entry name" value="HisK_dim/P_sf"/>
</dbReference>
<protein>
    <recommendedName>
        <fullName evidence="2">histidine kinase</fullName>
        <ecNumber evidence="2">2.7.13.3</ecNumber>
    </recommendedName>
</protein>
<dbReference type="PROSITE" id="PS50109">
    <property type="entry name" value="HIS_KIN"/>
    <property type="match status" value="1"/>
</dbReference>
<keyword evidence="3" id="KW-0597">Phosphoprotein</keyword>
<dbReference type="Proteomes" id="UP000623301">
    <property type="component" value="Unassembled WGS sequence"/>
</dbReference>
<dbReference type="EMBL" id="JAEHFJ010000008">
    <property type="protein sequence ID" value="MBJ2175564.1"/>
    <property type="molecule type" value="Genomic_DNA"/>
</dbReference>
<dbReference type="InterPro" id="IPR003594">
    <property type="entry name" value="HATPase_dom"/>
</dbReference>
<dbReference type="Gene3D" id="2.130.10.10">
    <property type="entry name" value="YVTN repeat-like/Quinoprotein amine dehydrogenase"/>
    <property type="match status" value="3"/>
</dbReference>
<comment type="catalytic activity">
    <reaction evidence="1">
        <text>ATP + protein L-histidine = ADP + protein N-phospho-L-histidine.</text>
        <dbReference type="EC" id="2.7.13.3"/>
    </reaction>
</comment>
<dbReference type="Gene3D" id="2.60.40.10">
    <property type="entry name" value="Immunoglobulins"/>
    <property type="match status" value="1"/>
</dbReference>
<dbReference type="Gene3D" id="3.30.565.10">
    <property type="entry name" value="Histidine kinase-like ATPase, C-terminal domain"/>
    <property type="match status" value="1"/>
</dbReference>
<name>A0ABS0WU93_9FLAO</name>
<keyword evidence="4" id="KW-0175">Coiled coil</keyword>
<organism evidence="6 7">
    <name type="scientific">Aureibaculum flavum</name>
    <dbReference type="NCBI Taxonomy" id="2795986"/>
    <lineage>
        <taxon>Bacteria</taxon>
        <taxon>Pseudomonadati</taxon>
        <taxon>Bacteroidota</taxon>
        <taxon>Flavobacteriia</taxon>
        <taxon>Flavobacteriales</taxon>
        <taxon>Flavobacteriaceae</taxon>
        <taxon>Aureibaculum</taxon>
    </lineage>
</organism>
<gene>
    <name evidence="6" type="ORF">JBL43_15030</name>
</gene>
<keyword evidence="7" id="KW-1185">Reference proteome</keyword>
<dbReference type="Pfam" id="PF13185">
    <property type="entry name" value="GAF_2"/>
    <property type="match status" value="1"/>
</dbReference>
<dbReference type="InterPro" id="IPR011123">
    <property type="entry name" value="Y_Y_Y"/>
</dbReference>
<dbReference type="Pfam" id="PF07494">
    <property type="entry name" value="Reg_prop"/>
    <property type="match status" value="1"/>
</dbReference>
<dbReference type="Pfam" id="PF07495">
    <property type="entry name" value="Y_Y_Y"/>
    <property type="match status" value="1"/>
</dbReference>
<dbReference type="InterPro" id="IPR011110">
    <property type="entry name" value="Reg_prop"/>
</dbReference>
<dbReference type="InterPro" id="IPR004358">
    <property type="entry name" value="Sig_transdc_His_kin-like_C"/>
</dbReference>
<dbReference type="SUPFAM" id="SSF55781">
    <property type="entry name" value="GAF domain-like"/>
    <property type="match status" value="1"/>
</dbReference>
<reference evidence="6 7" key="1">
    <citation type="submission" date="2020-12" db="EMBL/GenBank/DDBJ databases">
        <title>Aureibaculum luteum sp. nov. and Aureibaculum flavum sp. nov., novel members of the family Flavobacteriaceae isolated from Antarctic intertidal sediments.</title>
        <authorList>
            <person name="He X."/>
            <person name="Zhang X."/>
        </authorList>
    </citation>
    <scope>NUCLEOTIDE SEQUENCE [LARGE SCALE GENOMIC DNA]</scope>
    <source>
        <strain evidence="6 7">A20</strain>
    </source>
</reference>
<dbReference type="SMART" id="SM00065">
    <property type="entry name" value="GAF"/>
    <property type="match status" value="1"/>
</dbReference>
<evidence type="ECO:0000259" key="5">
    <source>
        <dbReference type="PROSITE" id="PS50109"/>
    </source>
</evidence>
<dbReference type="InterPro" id="IPR029016">
    <property type="entry name" value="GAF-like_dom_sf"/>
</dbReference>
<dbReference type="PANTHER" id="PTHR43547:SF2">
    <property type="entry name" value="HYBRID SIGNAL TRANSDUCTION HISTIDINE KINASE C"/>
    <property type="match status" value="1"/>
</dbReference>
<sequence length="1472" mass="165763">MKTNQSIQKRSLVLLILGLFLVTFLFPTKLLAQQIDPDYISIGDGLAVPNVKDVFQDSFGLIWIATSNGLQKYDGYTFTTFKNVLGKTTSLANNSLWSIAEDDEHNLWIGTDAGVSKFNRDKKTFTNYDFTTLFNLPPGISAVFNIYIDSQKTIWAASRSAELVFYDKENDTWKPADYNIPNSSEGTVTNNAVFAITDDANGGLWFGSFTHGLMHRAKNATKFDPVSFEDTETVDFTSDVNGITALFVDSENIIWITTRNGVYKYDPIKNKLKTLQTYTENQAELWNLLNDIIQDNEGNIWIANNYRGILKFKGISDAFQVIPVNGVYEAKGIGMSVTFSHFIIDKSGIFWMGSINKGILTHNPESKPFIHYTHDQSNEQSISMNGLFGLLSSKVNPNTLYVGTRGEGLNIFNEKNQTFKQVKYKVINDTYGGAVRSIGELSDGTVYLGSWSDGIIELDRNWNEKRRFVYNEKDENSISDDKIRVLKTDAKNNFWVGTSNGLNYFDTKKGTFKRITSSYTQTYPDELLENINNWSTSDKAIAKFLEVTDNQNLSQSFEITKSGTYLIVSIGEGDIGSMADFGSLENTVKDTLWISNNFNNTKYAGGGLKNRIEIQQIELEPGNYELKYRSDDSHSFGVWNEDAPTKTKLYGTILIQLNTADKTLVETLLKKDSDKLVITGSNILSMKLTDDFLWVGTDAGGLNKINLKDNTVKSYLADPNIENAISSNAIFDINLDKKGFVWIATNAGLNKLDPKTETFTHYNESDGLPTNLIESVVIGKNGEMWLSTQNGLSQMVTSKTLGKVTFINYSSEDGLGGDSFLSQVATVTPEGRFYFGGEHGLNAVSKIKTNDVPPNLILSNLLISNQSVYNMGEASPLKKDLLSTDTITMAHNQNNLSFEFAALHYANPKKNQYAHILKGYDNDWIYDNRNYASYTNLDPGDYEFIIRASNAYGVWNEEGKSIFISIKSPWYKTWWAYGIYAILIGSLIFTVHRFQRRKLILKERQRSQIREMELRTEAAESDAKALQAENDRKRNVEMLSEIGKKITSSLDLDDIFHKLYEHVNELADASIFGVGIYHPEKHKIEYRLAMEKGKAYPVYFRDTTDKNQFPVWCIENQKPIFINDVQLEYKNYIEHYKEPETVFNDGTKTEEPTSIIYLPLISKKRVLGVITIQSFEKNAYTDYHLNLLQNLASYTAIALDNADAYTALKATQSQLIQSEKMASLGELTAGIAHEIQNPLNFVNNFSEISNELIDEMNEELDNGDLEEAKNIAKDIKQNLEKINHHGKRADAIVKGMLQHSRSNSGQKEPTDINALADEYLRLAYHGLRAKDKSFNATLKTDFDTSLEKIKVIPQDIGRLILNLITNAFYAVNDRKKQNIQDYEPTVSVSTKKKANTIEILVEDNGNGIPKKIIDKIFQPFFTTKPTGQGTGLGLSMSYDIIKAHGGELKVETKEGIGTKFSIIFTNTTTTSK</sequence>
<accession>A0ABS0WU93</accession>
<feature type="coiled-coil region" evidence="4">
    <location>
        <begin position="1002"/>
        <end position="1036"/>
    </location>
</feature>
<dbReference type="InterPro" id="IPR005467">
    <property type="entry name" value="His_kinase_dom"/>
</dbReference>
<evidence type="ECO:0000313" key="6">
    <source>
        <dbReference type="EMBL" id="MBJ2175564.1"/>
    </source>
</evidence>
<dbReference type="SMART" id="SM00388">
    <property type="entry name" value="HisKA"/>
    <property type="match status" value="1"/>
</dbReference>
<dbReference type="SUPFAM" id="SSF63829">
    <property type="entry name" value="Calcium-dependent phosphotriesterase"/>
    <property type="match status" value="3"/>
</dbReference>
<dbReference type="InterPro" id="IPR003018">
    <property type="entry name" value="GAF"/>
</dbReference>
<dbReference type="Gene3D" id="1.10.287.130">
    <property type="match status" value="1"/>
</dbReference>
<evidence type="ECO:0000256" key="3">
    <source>
        <dbReference type="ARBA" id="ARBA00022553"/>
    </source>
</evidence>
<evidence type="ECO:0000256" key="2">
    <source>
        <dbReference type="ARBA" id="ARBA00012438"/>
    </source>
</evidence>
<dbReference type="EC" id="2.7.13.3" evidence="2"/>
<dbReference type="Pfam" id="PF02518">
    <property type="entry name" value="HATPase_c"/>
    <property type="match status" value="1"/>
</dbReference>
<dbReference type="InterPro" id="IPR013783">
    <property type="entry name" value="Ig-like_fold"/>
</dbReference>
<comment type="caution">
    <text evidence="6">The sequence shown here is derived from an EMBL/GenBank/DDBJ whole genome shotgun (WGS) entry which is preliminary data.</text>
</comment>
<dbReference type="RefSeq" id="WP_198842228.1">
    <property type="nucleotide sequence ID" value="NZ_JAEHFJ010000008.1"/>
</dbReference>
<dbReference type="SUPFAM" id="SSF55874">
    <property type="entry name" value="ATPase domain of HSP90 chaperone/DNA topoisomerase II/histidine kinase"/>
    <property type="match status" value="1"/>
</dbReference>
<feature type="domain" description="Histidine kinase" evidence="5">
    <location>
        <begin position="1230"/>
        <end position="1468"/>
    </location>
</feature>